<dbReference type="PANTHER" id="PTHR34582:SF6">
    <property type="entry name" value="UPF0702 TRANSMEMBRANE PROTEIN YCAP"/>
    <property type="match status" value="1"/>
</dbReference>
<reference evidence="8 9" key="1">
    <citation type="submission" date="2016-12" db="EMBL/GenBank/DDBJ databases">
        <title>Genome sequencing of Methylocaldum marinum.</title>
        <authorList>
            <person name="Takeuchi M."/>
            <person name="Kamagata Y."/>
            <person name="Hiraoka S."/>
            <person name="Oshima K."/>
            <person name="Hattori M."/>
            <person name="Iwasaki W."/>
        </authorList>
    </citation>
    <scope>NUCLEOTIDE SEQUENCE [LARGE SCALE GENOMIC DNA]</scope>
    <source>
        <strain evidence="8 9">S8</strain>
    </source>
</reference>
<evidence type="ECO:0000256" key="6">
    <source>
        <dbReference type="ARBA" id="ARBA00023136"/>
    </source>
</evidence>
<dbReference type="Pfam" id="PF04239">
    <property type="entry name" value="DUF421"/>
    <property type="match status" value="1"/>
</dbReference>
<protein>
    <recommendedName>
        <fullName evidence="7">YetF C-terminal domain-containing protein</fullName>
    </recommendedName>
</protein>
<dbReference type="EMBL" id="AP017928">
    <property type="protein sequence ID" value="BBA36393.1"/>
    <property type="molecule type" value="Genomic_DNA"/>
</dbReference>
<dbReference type="GO" id="GO:0005886">
    <property type="term" value="C:plasma membrane"/>
    <property type="evidence" value="ECO:0007669"/>
    <property type="project" value="UniProtKB-SubCell"/>
</dbReference>
<proteinExistence type="inferred from homology"/>
<evidence type="ECO:0000256" key="4">
    <source>
        <dbReference type="ARBA" id="ARBA00022692"/>
    </source>
</evidence>
<comment type="similarity">
    <text evidence="2">Belongs to the UPF0702 family.</text>
</comment>
<dbReference type="Gene3D" id="3.30.240.20">
    <property type="entry name" value="bsu07140 like domains"/>
    <property type="match status" value="1"/>
</dbReference>
<accession>A0A250KXJ9</accession>
<feature type="domain" description="YetF C-terminal" evidence="7">
    <location>
        <begin position="14"/>
        <end position="81"/>
    </location>
</feature>
<evidence type="ECO:0000313" key="8">
    <source>
        <dbReference type="EMBL" id="BBA36393.1"/>
    </source>
</evidence>
<evidence type="ECO:0000259" key="7">
    <source>
        <dbReference type="Pfam" id="PF04239"/>
    </source>
</evidence>
<dbReference type="KEGG" id="mmai:sS8_4463"/>
<evidence type="ECO:0000256" key="5">
    <source>
        <dbReference type="ARBA" id="ARBA00022989"/>
    </source>
</evidence>
<dbReference type="InterPro" id="IPR023090">
    <property type="entry name" value="UPF0702_alpha/beta_dom_sf"/>
</dbReference>
<evidence type="ECO:0000256" key="3">
    <source>
        <dbReference type="ARBA" id="ARBA00022475"/>
    </source>
</evidence>
<dbReference type="PANTHER" id="PTHR34582">
    <property type="entry name" value="UPF0702 TRANSMEMBRANE PROTEIN YCAP"/>
    <property type="match status" value="1"/>
</dbReference>
<keyword evidence="5" id="KW-1133">Transmembrane helix</keyword>
<dbReference type="Proteomes" id="UP000266313">
    <property type="component" value="Chromosome"/>
</dbReference>
<organism evidence="8 9">
    <name type="scientific">Methylocaldum marinum</name>
    <dbReference type="NCBI Taxonomy" id="1432792"/>
    <lineage>
        <taxon>Bacteria</taxon>
        <taxon>Pseudomonadati</taxon>
        <taxon>Pseudomonadota</taxon>
        <taxon>Gammaproteobacteria</taxon>
        <taxon>Methylococcales</taxon>
        <taxon>Methylococcaceae</taxon>
        <taxon>Methylocaldum</taxon>
    </lineage>
</organism>
<keyword evidence="9" id="KW-1185">Reference proteome</keyword>
<evidence type="ECO:0000313" key="9">
    <source>
        <dbReference type="Proteomes" id="UP000266313"/>
    </source>
</evidence>
<dbReference type="AlphaFoldDB" id="A0A250KXJ9"/>
<evidence type="ECO:0000256" key="2">
    <source>
        <dbReference type="ARBA" id="ARBA00006448"/>
    </source>
</evidence>
<dbReference type="InterPro" id="IPR007353">
    <property type="entry name" value="DUF421"/>
</dbReference>
<keyword evidence="3" id="KW-1003">Cell membrane</keyword>
<keyword evidence="4" id="KW-0812">Transmembrane</keyword>
<keyword evidence="6" id="KW-0472">Membrane</keyword>
<gene>
    <name evidence="8" type="ORF">sS8_4463</name>
</gene>
<name>A0A250KXJ9_9GAMM</name>
<comment type="subcellular location">
    <subcellularLocation>
        <location evidence="1">Cell membrane</location>
        <topology evidence="1">Multi-pass membrane protein</topology>
    </subcellularLocation>
</comment>
<dbReference type="OrthoDB" id="6538282at2"/>
<dbReference type="RefSeq" id="WP_119631571.1">
    <property type="nucleotide sequence ID" value="NZ_AP017928.1"/>
</dbReference>
<evidence type="ECO:0000256" key="1">
    <source>
        <dbReference type="ARBA" id="ARBA00004651"/>
    </source>
</evidence>
<sequence length="82" mass="9484">MDAFLNIDRAAYRFPWIERFLASKALELVKDGRILHRNLRREFLTEVELMRKVRESGIADLSQIQAAYMEGDGTISVIKRGS</sequence>